<reference evidence="2" key="1">
    <citation type="submission" date="2020-03" db="EMBL/GenBank/DDBJ databases">
        <title>Draft sequencing of Paenibacilllus sp. S3N08.</title>
        <authorList>
            <person name="Kim D.-U."/>
        </authorList>
    </citation>
    <scope>NUCLEOTIDE SEQUENCE</scope>
    <source>
        <strain evidence="2">S3N08</strain>
    </source>
</reference>
<dbReference type="Proteomes" id="UP001165962">
    <property type="component" value="Unassembled WGS sequence"/>
</dbReference>
<organism evidence="2 3">
    <name type="scientific">Paenibacillus agricola</name>
    <dbReference type="NCBI Taxonomy" id="2716264"/>
    <lineage>
        <taxon>Bacteria</taxon>
        <taxon>Bacillati</taxon>
        <taxon>Bacillota</taxon>
        <taxon>Bacilli</taxon>
        <taxon>Bacillales</taxon>
        <taxon>Paenibacillaceae</taxon>
        <taxon>Paenibacillus</taxon>
    </lineage>
</organism>
<feature type="chain" id="PRO_5046835718" description="PepSY domain-containing protein" evidence="1">
    <location>
        <begin position="28"/>
        <end position="306"/>
    </location>
</feature>
<comment type="caution">
    <text evidence="2">The sequence shown here is derived from an EMBL/GenBank/DDBJ whole genome shotgun (WGS) entry which is preliminary data.</text>
</comment>
<dbReference type="EMBL" id="JAAOIW010000005">
    <property type="protein sequence ID" value="NHN31110.1"/>
    <property type="molecule type" value="Genomic_DNA"/>
</dbReference>
<evidence type="ECO:0000313" key="3">
    <source>
        <dbReference type="Proteomes" id="UP001165962"/>
    </source>
</evidence>
<evidence type="ECO:0000313" key="2">
    <source>
        <dbReference type="EMBL" id="NHN31110.1"/>
    </source>
</evidence>
<feature type="signal peptide" evidence="1">
    <location>
        <begin position="1"/>
        <end position="27"/>
    </location>
</feature>
<sequence length="306" mass="33659">MMDKPQLWTTLLLLCGCLALPALFSSAAMSPAPVATATVAPGLPESDNTLTSASLSEAVQQWMQHLAGEPGYTAWKQATWSSYPLGPGTHGWIVLIQAGGKDIGYMVIHAADPQIPDKYQLTEYGSGGKPLFSLHTLYQALVQLELIHTSYTAERWYAAPMLAVWIIQADGNSYYIDAKTGEQLPTLDLSQPKNNSLGAASIVTSLYPEHILKQSLELPDFNPYGKLPWLQGNPAVFASFAELEAELQLKHRITLLLELYHGQVFIALPVIGFQRWSNDGIFLKLEQDGQRAIPYAAVARFGKLYR</sequence>
<dbReference type="PROSITE" id="PS51257">
    <property type="entry name" value="PROKAR_LIPOPROTEIN"/>
    <property type="match status" value="1"/>
</dbReference>
<keyword evidence="1" id="KW-0732">Signal</keyword>
<evidence type="ECO:0008006" key="4">
    <source>
        <dbReference type="Google" id="ProtNLM"/>
    </source>
</evidence>
<evidence type="ECO:0000256" key="1">
    <source>
        <dbReference type="SAM" id="SignalP"/>
    </source>
</evidence>
<keyword evidence="3" id="KW-1185">Reference proteome</keyword>
<accession>A0ABX0JBM5</accession>
<name>A0ABX0JBM5_9BACL</name>
<dbReference type="RefSeq" id="WP_166150850.1">
    <property type="nucleotide sequence ID" value="NZ_JAAOIW010000005.1"/>
</dbReference>
<gene>
    <name evidence="2" type="ORF">G9U52_14820</name>
</gene>
<protein>
    <recommendedName>
        <fullName evidence="4">PepSY domain-containing protein</fullName>
    </recommendedName>
</protein>
<proteinExistence type="predicted"/>